<gene>
    <name evidence="23" type="ORF">EPTV-WA-090</name>
</gene>
<dbReference type="PANTHER" id="PTHR18952:SF282">
    <property type="entry name" value="CARBONIC ANHYDRASE 1"/>
    <property type="match status" value="1"/>
</dbReference>
<organism evidence="23 24">
    <name type="scientific">Eptesipox virus</name>
    <dbReference type="NCBI Taxonomy" id="1329402"/>
    <lineage>
        <taxon>Viruses</taxon>
        <taxon>Varidnaviria</taxon>
        <taxon>Bamfordvirae</taxon>
        <taxon>Nucleocytoviricota</taxon>
        <taxon>Pokkesviricetes</taxon>
        <taxon>Chitovirales</taxon>
        <taxon>Poxviridae</taxon>
        <taxon>Chordopoxvirinae</taxon>
        <taxon>Vespertilionpoxvirus</taxon>
        <taxon>Vespertilionpoxvirus eptesipox</taxon>
    </lineage>
</organism>
<protein>
    <recommendedName>
        <fullName evidence="6">Carbonic anhydrase 1</fullName>
        <ecNumber evidence="18">4.2.1.69</ecNumber>
    </recommendedName>
    <alternativeName>
        <fullName evidence="14">Carbonate dehydratase I</fullName>
    </alternativeName>
    <alternativeName>
        <fullName evidence="15">Carbonic anhydrase I</fullName>
    </alternativeName>
    <alternativeName>
        <fullName evidence="13">Carbonic anhydrase homolog</fullName>
    </alternativeName>
    <alternativeName>
        <fullName evidence="16">Cell surface-binding protein OPG105</fullName>
    </alternativeName>
    <alternativeName>
        <fullName evidence="19">Cyanamide hydratase CA1</fullName>
    </alternativeName>
</protein>
<dbReference type="InterPro" id="IPR036398">
    <property type="entry name" value="CA_dom_sf"/>
</dbReference>
<comment type="cofactor">
    <cofactor evidence="1">
        <name>Zn(2+)</name>
        <dbReference type="ChEBI" id="CHEBI:29105"/>
    </cofactor>
</comment>
<evidence type="ECO:0000256" key="8">
    <source>
        <dbReference type="ARBA" id="ARBA00022723"/>
    </source>
</evidence>
<comment type="catalytic activity">
    <reaction evidence="17">
        <text>urea = cyanamide + H2O</text>
        <dbReference type="Rhea" id="RHEA:23056"/>
        <dbReference type="ChEBI" id="CHEBI:15377"/>
        <dbReference type="ChEBI" id="CHEBI:16199"/>
        <dbReference type="ChEBI" id="CHEBI:16698"/>
        <dbReference type="EC" id="4.2.1.69"/>
    </reaction>
</comment>
<dbReference type="Pfam" id="PF00194">
    <property type="entry name" value="Carb_anhydrase"/>
    <property type="match status" value="1"/>
</dbReference>
<feature type="transmembrane region" description="Helical" evidence="21">
    <location>
        <begin position="259"/>
        <end position="282"/>
    </location>
</feature>
<evidence type="ECO:0000256" key="11">
    <source>
        <dbReference type="ARBA" id="ARBA00023157"/>
    </source>
</evidence>
<keyword evidence="24" id="KW-1185">Reference proteome</keyword>
<evidence type="ECO:0000256" key="17">
    <source>
        <dbReference type="ARBA" id="ARBA00036058"/>
    </source>
</evidence>
<dbReference type="EMBL" id="KY747497">
    <property type="protein sequence ID" value="ASK51291.1"/>
    <property type="molecule type" value="Genomic_DNA"/>
</dbReference>
<dbReference type="PROSITE" id="PS00162">
    <property type="entry name" value="ALPHA_CA_1"/>
    <property type="match status" value="1"/>
</dbReference>
<dbReference type="PANTHER" id="PTHR18952">
    <property type="entry name" value="CARBONIC ANHYDRASE"/>
    <property type="match status" value="1"/>
</dbReference>
<comment type="function">
    <text evidence="2">Binds to chondroitin sulfate on the cell surface to provide virion attachment to target cell.</text>
</comment>
<evidence type="ECO:0000256" key="12">
    <source>
        <dbReference type="ARBA" id="ARBA00023239"/>
    </source>
</evidence>
<evidence type="ECO:0000256" key="4">
    <source>
        <dbReference type="ARBA" id="ARBA00004496"/>
    </source>
</evidence>
<comment type="subcellular location">
    <subcellularLocation>
        <location evidence="4">Cytoplasm</location>
    </subcellularLocation>
    <subcellularLocation>
        <location evidence="3">Virion membrane</location>
    </subcellularLocation>
</comment>
<evidence type="ECO:0000256" key="9">
    <source>
        <dbReference type="ARBA" id="ARBA00022833"/>
    </source>
</evidence>
<evidence type="ECO:0000256" key="14">
    <source>
        <dbReference type="ARBA" id="ARBA00030838"/>
    </source>
</evidence>
<evidence type="ECO:0000256" key="3">
    <source>
        <dbReference type="ARBA" id="ARBA00004182"/>
    </source>
</evidence>
<comment type="subunit">
    <text evidence="5">Homodimer; disulfide-linked.</text>
</comment>
<dbReference type="GO" id="GO:0055036">
    <property type="term" value="C:virion membrane"/>
    <property type="evidence" value="ECO:0007669"/>
    <property type="project" value="UniProtKB-SubCell"/>
</dbReference>
<evidence type="ECO:0000313" key="24">
    <source>
        <dbReference type="Proteomes" id="UP000217428"/>
    </source>
</evidence>
<evidence type="ECO:0000256" key="21">
    <source>
        <dbReference type="SAM" id="Phobius"/>
    </source>
</evidence>
<dbReference type="Proteomes" id="UP000217428">
    <property type="component" value="Segment"/>
</dbReference>
<dbReference type="InterPro" id="IPR001148">
    <property type="entry name" value="CA_dom"/>
</dbReference>
<dbReference type="GO" id="GO:0004089">
    <property type="term" value="F:carbonate dehydratase activity"/>
    <property type="evidence" value="ECO:0007669"/>
    <property type="project" value="InterPro"/>
</dbReference>
<evidence type="ECO:0000256" key="5">
    <source>
        <dbReference type="ARBA" id="ARBA00011748"/>
    </source>
</evidence>
<dbReference type="InterPro" id="IPR023561">
    <property type="entry name" value="Carbonic_anhydrase_a-class"/>
</dbReference>
<evidence type="ECO:0000256" key="13">
    <source>
        <dbReference type="ARBA" id="ARBA00030449"/>
    </source>
</evidence>
<evidence type="ECO:0000256" key="1">
    <source>
        <dbReference type="ARBA" id="ARBA00001947"/>
    </source>
</evidence>
<dbReference type="SUPFAM" id="SSF51069">
    <property type="entry name" value="Carbonic anhydrase"/>
    <property type="match status" value="1"/>
</dbReference>
<keyword evidence="8" id="KW-0479">Metal-binding</keyword>
<keyword evidence="12" id="KW-0456">Lyase</keyword>
<evidence type="ECO:0000256" key="10">
    <source>
        <dbReference type="ARBA" id="ARBA00023136"/>
    </source>
</evidence>
<evidence type="ECO:0000256" key="18">
    <source>
        <dbReference type="ARBA" id="ARBA00039139"/>
    </source>
</evidence>
<keyword evidence="7" id="KW-0963">Cytoplasm</keyword>
<dbReference type="EC" id="4.2.1.69" evidence="18"/>
<dbReference type="PROSITE" id="PS51144">
    <property type="entry name" value="ALPHA_CA_2"/>
    <property type="match status" value="1"/>
</dbReference>
<dbReference type="Gene3D" id="3.10.200.10">
    <property type="entry name" value="Alpha carbonic anhydrase"/>
    <property type="match status" value="1"/>
</dbReference>
<dbReference type="GO" id="GO:0008270">
    <property type="term" value="F:zinc ion binding"/>
    <property type="evidence" value="ECO:0007669"/>
    <property type="project" value="InterPro"/>
</dbReference>
<accession>A0A220T6E7</accession>
<dbReference type="SMART" id="SM01057">
    <property type="entry name" value="Carb_anhydrase"/>
    <property type="match status" value="1"/>
</dbReference>
<evidence type="ECO:0000256" key="20">
    <source>
        <dbReference type="ARBA" id="ARBA00045744"/>
    </source>
</evidence>
<feature type="domain" description="Alpha-carbonic anhydrase" evidence="22">
    <location>
        <begin position="1"/>
        <end position="237"/>
    </location>
</feature>
<evidence type="ECO:0000256" key="15">
    <source>
        <dbReference type="ARBA" id="ARBA00031292"/>
    </source>
</evidence>
<evidence type="ECO:0000256" key="6">
    <source>
        <dbReference type="ARBA" id="ARBA00014181"/>
    </source>
</evidence>
<proteinExistence type="predicted"/>
<keyword evidence="21" id="KW-0812">Transmembrane</keyword>
<keyword evidence="21" id="KW-1133">Transmembrane helix</keyword>
<keyword evidence="11" id="KW-1015">Disulfide bond</keyword>
<evidence type="ECO:0000256" key="16">
    <source>
        <dbReference type="ARBA" id="ARBA00034849"/>
    </source>
</evidence>
<evidence type="ECO:0000256" key="19">
    <source>
        <dbReference type="ARBA" id="ARBA00042770"/>
    </source>
</evidence>
<evidence type="ECO:0000313" key="23">
    <source>
        <dbReference type="EMBL" id="ASK51291.1"/>
    </source>
</evidence>
<evidence type="ECO:0000256" key="7">
    <source>
        <dbReference type="ARBA" id="ARBA00022490"/>
    </source>
</evidence>
<dbReference type="OrthoDB" id="21405at10239"/>
<dbReference type="CDD" id="cd00326">
    <property type="entry name" value="alpha_CA"/>
    <property type="match status" value="1"/>
</dbReference>
<comment type="function">
    <text evidence="20">Catalyzes the reversible hydration of carbon dioxide. Can hydrate cyanamide to urea.</text>
</comment>
<dbReference type="GO" id="GO:0018820">
    <property type="term" value="F:cyanamide hydratase activity"/>
    <property type="evidence" value="ECO:0007669"/>
    <property type="project" value="UniProtKB-EC"/>
</dbReference>
<evidence type="ECO:0000259" key="22">
    <source>
        <dbReference type="PROSITE" id="PS51144"/>
    </source>
</evidence>
<reference evidence="23 24" key="1">
    <citation type="journal article" date="2017" name="Virus Genes">
        <title>Characterization of Eptesipoxvirus, a novel poxvirus from a microchiropteran bat.</title>
        <authorList>
            <person name="Tu S.L."/>
            <person name="Nakazawa Y."/>
            <person name="Gao J."/>
            <person name="Wilkins K."/>
            <person name="Gallardo-Romero N."/>
            <person name="Li Y."/>
            <person name="Emerson G.L."/>
            <person name="Carroll D.S."/>
            <person name="Upton C."/>
        </authorList>
    </citation>
    <scope>NUCLEOTIDE SEQUENCE [LARGE SCALE GENOMIC DNA]</scope>
    <source>
        <strain evidence="23 24">Washington</strain>
    </source>
</reference>
<sequence length="290" mass="33735">MYQQSPININTHNVKYDKTLKSLVLKYNNRSATHLINTGKTIKIKCNNRFPMIISSGPLKYNYTVEEIHLHWGKDNNIGSEHTVNGKHFSGEIHIVHWNSSKYKNFNEAYNSPDGIAIIAIFLQIGNYNINLQQITSNAHIVSHKDLSMDIYNFNPQKLFPSNLDYWYYLGSTTSNKHINNVHWLVFKNSVSISHSQLADLRYLKSTVYGTTPEKYIISNYKNPNKIINGLKIISSFKTMSDEECFFDKINIFTNLSPLTFIISIIVFILICSIFTFSWFFYKRSQKYKI</sequence>
<keyword evidence="9" id="KW-0862">Zinc</keyword>
<name>A0A220T6E7_9POXV</name>
<evidence type="ECO:0000256" key="2">
    <source>
        <dbReference type="ARBA" id="ARBA00003588"/>
    </source>
</evidence>
<dbReference type="InterPro" id="IPR018338">
    <property type="entry name" value="Carbonic_anhydrase_a-class_CS"/>
</dbReference>
<keyword evidence="10 21" id="KW-0472">Membrane</keyword>